<protein>
    <submittedName>
        <fullName evidence="1">Iron-containing redox enzyme family protein</fullName>
    </submittedName>
</protein>
<dbReference type="SMART" id="SM01236">
    <property type="entry name" value="Haem_oxygenase_2"/>
    <property type="match status" value="1"/>
</dbReference>
<evidence type="ECO:0000313" key="2">
    <source>
        <dbReference type="Proteomes" id="UP001239522"/>
    </source>
</evidence>
<gene>
    <name evidence="1" type="ORF">P8A18_01770</name>
</gene>
<dbReference type="RefSeq" id="WP_306051090.1">
    <property type="nucleotide sequence ID" value="NZ_CP120997.1"/>
</dbReference>
<sequence length="235" mass="25155">MRSTGATSSPAALLRLELSLVQPVLRSAAARMWRSGPGLPARYRHYLHTMHQVIRASVPLMERAAGHCEALPHDPVAPPLARYLRAHAEEERGHDDWLLTDAAVCGAPPGELTAAVPPARVASLVGAQYYWIEHSHPVALLGYIAVLEGNAPAPGLAARLARETGLPPAAFETVRLHADLDDGHSADLDRLIGRLPLSPRQRSLIAVSALHTVTALAELFDRIATGPHTSGSTHD</sequence>
<dbReference type="SUPFAM" id="SSF48613">
    <property type="entry name" value="Heme oxygenase-like"/>
    <property type="match status" value="1"/>
</dbReference>
<dbReference type="Pfam" id="PF14518">
    <property type="entry name" value="Haem_oxygenas_2"/>
    <property type="match status" value="1"/>
</dbReference>
<keyword evidence="2" id="KW-1185">Reference proteome</keyword>
<dbReference type="Gene3D" id="1.20.910.10">
    <property type="entry name" value="Heme oxygenase-like"/>
    <property type="match status" value="1"/>
</dbReference>
<dbReference type="EMBL" id="CP120997">
    <property type="protein sequence ID" value="WLQ32249.1"/>
    <property type="molecule type" value="Genomic_DNA"/>
</dbReference>
<accession>A0ABY9HDG6</accession>
<proteinExistence type="predicted"/>
<dbReference type="Proteomes" id="UP001239522">
    <property type="component" value="Chromosome"/>
</dbReference>
<reference evidence="1 2" key="1">
    <citation type="submission" date="2023-03" db="EMBL/GenBank/DDBJ databases">
        <title>Isolation and description of six Streptomyces strains from soil environments, able to metabolize different microbial glucans.</title>
        <authorList>
            <person name="Widen T."/>
            <person name="Larsbrink J."/>
        </authorList>
    </citation>
    <scope>NUCLEOTIDE SEQUENCE [LARGE SCALE GENOMIC DNA]</scope>
    <source>
        <strain evidence="1 2">Mut1</strain>
    </source>
</reference>
<evidence type="ECO:0000313" key="1">
    <source>
        <dbReference type="EMBL" id="WLQ32249.1"/>
    </source>
</evidence>
<name>A0ABY9HDG6_9ACTN</name>
<organism evidence="1 2">
    <name type="scientific">Streptomyces castrisilvae</name>
    <dbReference type="NCBI Taxonomy" id="3033811"/>
    <lineage>
        <taxon>Bacteria</taxon>
        <taxon>Bacillati</taxon>
        <taxon>Actinomycetota</taxon>
        <taxon>Actinomycetes</taxon>
        <taxon>Kitasatosporales</taxon>
        <taxon>Streptomycetaceae</taxon>
        <taxon>Streptomyces</taxon>
    </lineage>
</organism>
<dbReference type="InterPro" id="IPR016084">
    <property type="entry name" value="Haem_Oase-like_multi-hlx"/>
</dbReference>